<dbReference type="PANTHER" id="PTHR10098">
    <property type="entry name" value="RAPSYN-RELATED"/>
    <property type="match status" value="1"/>
</dbReference>
<feature type="repeat" description="TPR" evidence="1">
    <location>
        <begin position="515"/>
        <end position="548"/>
    </location>
</feature>
<proteinExistence type="predicted"/>
<protein>
    <submittedName>
        <fullName evidence="3">Transcriptional regulator</fullName>
    </submittedName>
</protein>
<dbReference type="InterPro" id="IPR011990">
    <property type="entry name" value="TPR-like_helical_dom_sf"/>
</dbReference>
<dbReference type="SUPFAM" id="SSF52540">
    <property type="entry name" value="P-loop containing nucleoside triphosphate hydrolases"/>
    <property type="match status" value="1"/>
</dbReference>
<gene>
    <name evidence="3" type="ORF">KY5_7206</name>
</gene>
<dbReference type="PANTHER" id="PTHR10098:SF106">
    <property type="entry name" value="TETRATRICOPEPTIDE REPEAT PROTEIN 28-LIKE PROTEIN"/>
    <property type="match status" value="1"/>
</dbReference>
<dbReference type="EMBL" id="CP022685">
    <property type="protein sequence ID" value="ATL32224.1"/>
    <property type="molecule type" value="Genomic_DNA"/>
</dbReference>
<dbReference type="InterPro" id="IPR027417">
    <property type="entry name" value="P-loop_NTPase"/>
</dbReference>
<organism evidence="3 4">
    <name type="scientific">Streptomyces formicae</name>
    <dbReference type="NCBI Taxonomy" id="1616117"/>
    <lineage>
        <taxon>Bacteria</taxon>
        <taxon>Bacillati</taxon>
        <taxon>Actinomycetota</taxon>
        <taxon>Actinomycetes</taxon>
        <taxon>Kitasatosporales</taxon>
        <taxon>Streptomycetaceae</taxon>
        <taxon>Streptomyces</taxon>
    </lineage>
</organism>
<reference evidence="3 4" key="1">
    <citation type="submission" date="2017-08" db="EMBL/GenBank/DDBJ databases">
        <title>Complete Genome Sequence of Streptomyces formicae KY5, the formicamycin producer.</title>
        <authorList>
            <person name="Holmes N.A."/>
            <person name="Devine R."/>
            <person name="Qin Z."/>
            <person name="Seipke R.F."/>
            <person name="Wilkinson B."/>
            <person name="Hutchings M.I."/>
        </authorList>
    </citation>
    <scope>NUCLEOTIDE SEQUENCE [LARGE SCALE GENOMIC DNA]</scope>
    <source>
        <strain evidence="3 4">KY5</strain>
    </source>
</reference>
<keyword evidence="1" id="KW-0802">TPR repeat</keyword>
<dbReference type="Proteomes" id="UP000221011">
    <property type="component" value="Chromosome"/>
</dbReference>
<feature type="repeat" description="TPR" evidence="1">
    <location>
        <begin position="635"/>
        <end position="668"/>
    </location>
</feature>
<evidence type="ECO:0000313" key="4">
    <source>
        <dbReference type="Proteomes" id="UP000221011"/>
    </source>
</evidence>
<evidence type="ECO:0000259" key="2">
    <source>
        <dbReference type="Pfam" id="PF00931"/>
    </source>
</evidence>
<dbReference type="PROSITE" id="PS50005">
    <property type="entry name" value="TPR"/>
    <property type="match status" value="4"/>
</dbReference>
<dbReference type="AlphaFoldDB" id="A0A291QL75"/>
<feature type="domain" description="NB-ARC" evidence="2">
    <location>
        <begin position="54"/>
        <end position="200"/>
    </location>
</feature>
<feature type="repeat" description="TPR" evidence="1">
    <location>
        <begin position="835"/>
        <end position="868"/>
    </location>
</feature>
<accession>A0A291QL75</accession>
<evidence type="ECO:0000256" key="1">
    <source>
        <dbReference type="PROSITE-ProRule" id="PRU00339"/>
    </source>
</evidence>
<dbReference type="Pfam" id="PF13424">
    <property type="entry name" value="TPR_12"/>
    <property type="match status" value="4"/>
</dbReference>
<evidence type="ECO:0000313" key="3">
    <source>
        <dbReference type="EMBL" id="ATL32224.1"/>
    </source>
</evidence>
<dbReference type="SMART" id="SM00028">
    <property type="entry name" value="TPR"/>
    <property type="match status" value="11"/>
</dbReference>
<dbReference type="Gene3D" id="1.25.40.10">
    <property type="entry name" value="Tetratricopeptide repeat domain"/>
    <property type="match status" value="3"/>
</dbReference>
<feature type="repeat" description="TPR" evidence="1">
    <location>
        <begin position="595"/>
        <end position="628"/>
    </location>
</feature>
<dbReference type="GO" id="GO:0043531">
    <property type="term" value="F:ADP binding"/>
    <property type="evidence" value="ECO:0007669"/>
    <property type="project" value="InterPro"/>
</dbReference>
<dbReference type="InterPro" id="IPR019734">
    <property type="entry name" value="TPR_rpt"/>
</dbReference>
<dbReference type="InterPro" id="IPR002182">
    <property type="entry name" value="NB-ARC"/>
</dbReference>
<dbReference type="Pfam" id="PF00931">
    <property type="entry name" value="NB-ARC"/>
    <property type="match status" value="1"/>
</dbReference>
<dbReference type="Gene3D" id="3.40.50.300">
    <property type="entry name" value="P-loop containing nucleotide triphosphate hydrolases"/>
    <property type="match status" value="1"/>
</dbReference>
<dbReference type="PRINTS" id="PR00364">
    <property type="entry name" value="DISEASERSIST"/>
</dbReference>
<sequence length="939" mass="102768">MAARDVHETIVYEAQPPSRPLVTRGLPPDVMGFTGRQRELERLLAVAGPGRVVNIHTVDGMPGVGKTALATRAAHLLAEHFPDGQFFYDLHAHTPEVLTAQPVDVLAVLLTDLGIDPTHLPSSLEGRSHLWRDRLAGKRVLLVLDDAVGHAQIQPLLAASPGCLTLITSRRRLIALDGADPVSLAPLTPSEAAQLFVRRARRTPTDSSEREAVAGTVRLCGYLPLAITLLAGRLRHKDPVLWPLARFAAEFADAQEDRLGEFDDGDNRAVYTAFTLSYRDLPADQQRLFRRIGLHPGPDTDAYAAAALDGTSPAATRRRLEALYTDHLLDETAPGRYQPHDLLREYACTLTLEHDTRDDRAQAAGRLLDYYLHAAQIADQHLAPVTPYANSSTGSQVTTPGLPDRAAALAWMRIERDNLLACIGTSTIDQAPHAVRLTASIAAFLLQDGPWPQAATLHQRAAQTAHHNNDPVGEANALRDLGRVRYMTDDYEQATGLQERALALFKELGDWRGQANALNDLGCVYRMIGDYEQATGLQERALGLFEELGIRSGQANVLHELGRVRCMTDDYEQATGLQERALALFEELGIRSGQADVLHELGRLRYMTGDYEQATGLQERALALFEELGTRLGQANALHDLGCVRYLTDDYEQATGFLERALALYEELGTRLGQANALHELGRVRYMTGDNEQATGLLERVLALYVGLGDRLGQANALSDLGRVCRLIGDYEQATGLLERALALSVGLGDRLGQANALSDLGRVRCLIGDYEQATGLLERALALYVGLGTRLGQANALNDLGCVCRLTDDYEQATRLHEQALTLFREIGDRQGEAEVWNNVGALLAKSNGAQEALRPYRKALELARQIRSRRDEALALEGMAHCHERLGGRKVALEELHEALAIYRSIEAAEADRATQFLSRLKAEDGGGDTGVEDSTD</sequence>
<dbReference type="KEGG" id="sfk:KY5_7206"/>
<keyword evidence="4" id="KW-1185">Reference proteome</keyword>
<dbReference type="SUPFAM" id="SSF48452">
    <property type="entry name" value="TPR-like"/>
    <property type="match status" value="3"/>
</dbReference>
<name>A0A291QL75_9ACTN</name>